<reference evidence="1" key="2">
    <citation type="journal article" date="2022" name="New Phytol.">
        <title>Evolutionary transition to the ectomycorrhizal habit in the genomes of a hyperdiverse lineage of mushroom-forming fungi.</title>
        <authorList>
            <person name="Looney B."/>
            <person name="Miyauchi S."/>
            <person name="Morin E."/>
            <person name="Drula E."/>
            <person name="Courty P.E."/>
            <person name="Kohler A."/>
            <person name="Kuo A."/>
            <person name="LaButti K."/>
            <person name="Pangilinan J."/>
            <person name="Lipzen A."/>
            <person name="Riley R."/>
            <person name="Andreopoulos W."/>
            <person name="He G."/>
            <person name="Johnson J."/>
            <person name="Nolan M."/>
            <person name="Tritt A."/>
            <person name="Barry K.W."/>
            <person name="Grigoriev I.V."/>
            <person name="Nagy L.G."/>
            <person name="Hibbett D."/>
            <person name="Henrissat B."/>
            <person name="Matheny P.B."/>
            <person name="Labbe J."/>
            <person name="Martin F.M."/>
        </authorList>
    </citation>
    <scope>NUCLEOTIDE SEQUENCE</scope>
    <source>
        <strain evidence="1">HHB10654</strain>
    </source>
</reference>
<organism evidence="1 2">
    <name type="scientific">Artomyces pyxidatus</name>
    <dbReference type="NCBI Taxonomy" id="48021"/>
    <lineage>
        <taxon>Eukaryota</taxon>
        <taxon>Fungi</taxon>
        <taxon>Dikarya</taxon>
        <taxon>Basidiomycota</taxon>
        <taxon>Agaricomycotina</taxon>
        <taxon>Agaricomycetes</taxon>
        <taxon>Russulales</taxon>
        <taxon>Auriscalpiaceae</taxon>
        <taxon>Artomyces</taxon>
    </lineage>
</organism>
<comment type="caution">
    <text evidence="1">The sequence shown here is derived from an EMBL/GenBank/DDBJ whole genome shotgun (WGS) entry which is preliminary data.</text>
</comment>
<sequence>MLLQWCTVKPSGPSKLAAMRFSAPVRVRSVRVFPKDARPFSEDTTIVSETEPDSFFLEVFFNAQAVSSHDSKQKQKATNALVPTVIAYAGGSVDFTVNMDEEYATRLMIVKGDFTKVSMSIYGDVVSEMSPPPSTYSPRPPKNLDPIPLSPVLDPSTSRDPVALARELLVLIPDAPPLPLVIRLMFCLKPSNDDWDLPEFPYIHPDYTEETMDFDLETAFRLTSRPVADDVSFEVLQQFADRVSDAVGPKSANQAYLIAAILSHTASQRPDLVRLVLDRLDIRAIFDASTMDEDTLDHLLAAAANPDIARHLTETALGNELSAMQRSPLFDVYTKRAARRLNERLQAWVCLSDAFQRTDADFPAACDFLRELGTDEPSFGVALHAFIANDAIVARLSEQPVPDAPSFGQHDGAVATHSEFITYMRAWIGISGVLAVYAWADSEPNIRCRERAFGILRVWQGTKGYREILNHLLLMRQMIFRLECMMDDDTPTRSGIHAEHILHSLAQQPTAFLSEHLIKSLLSLQPGLSAIDEDERQDLRDLALLADDGLSAAVDELTRPLDHPVDAHTVRTLRVALAMISHELESGDDGEWRTLKALWDQPSHGLTLHLLEILCVLTKEVESHFALAVPPRTPREHVIGLFHATAELMFVLAKLVPVYPLPGRQTRALVGALANLFAYADTADTLYTQGSDVAFAARRTHRASIELLRTLALPREDGQSSAEVVLRALLRHGTSAGERDPVVHLLQVFSVIDHFLPTDPTADSVWIRQLIPRVLTDLTTFYKLLDPENRARFSKKFGALDGGLVGVGEWLVLEELKQLRKTTQKLGDTVSQEDTVLFWQYQAAGSLSVLHKVTSEDSPFAQRLVEYVGANSEAATAFASSLNSLLSLRLFSPLQMSIAEIFVSSVIPEPEPHLSLAFALGFLRALQHQHPISSALSLCLDALNRVPLKVLDPERLCEEVGDALLTISDGMLSESEADLVLSLLEWLVGHSHAGLPQLSTLKNISADTYAQLCDRLLEALPHARHEALELVRISMSAVPEDVAAQPSAVLPSDISLSVHRIDELLRARIAPPSTPKRTTPPHTQNVLGMVTVSPPTALLRSPAVTGLTKTYNANDFRSLRQMPSARQNTSRLPSTHVDVPVTSPILLPGALPALPGLPPNPFGAVGDFVGLQPPFSE</sequence>
<evidence type="ECO:0000313" key="1">
    <source>
        <dbReference type="EMBL" id="KAI0065773.1"/>
    </source>
</evidence>
<evidence type="ECO:0000313" key="2">
    <source>
        <dbReference type="Proteomes" id="UP000814140"/>
    </source>
</evidence>
<accession>A0ACB8TAE4</accession>
<dbReference type="Proteomes" id="UP000814140">
    <property type="component" value="Unassembled WGS sequence"/>
</dbReference>
<dbReference type="EMBL" id="MU277194">
    <property type="protein sequence ID" value="KAI0065773.1"/>
    <property type="molecule type" value="Genomic_DNA"/>
</dbReference>
<keyword evidence="2" id="KW-1185">Reference proteome</keyword>
<gene>
    <name evidence="1" type="ORF">BV25DRAFT_1798238</name>
</gene>
<proteinExistence type="predicted"/>
<name>A0ACB8TAE4_9AGAM</name>
<reference evidence="1" key="1">
    <citation type="submission" date="2021-03" db="EMBL/GenBank/DDBJ databases">
        <authorList>
            <consortium name="DOE Joint Genome Institute"/>
            <person name="Ahrendt S."/>
            <person name="Looney B.P."/>
            <person name="Miyauchi S."/>
            <person name="Morin E."/>
            <person name="Drula E."/>
            <person name="Courty P.E."/>
            <person name="Chicoki N."/>
            <person name="Fauchery L."/>
            <person name="Kohler A."/>
            <person name="Kuo A."/>
            <person name="Labutti K."/>
            <person name="Pangilinan J."/>
            <person name="Lipzen A."/>
            <person name="Riley R."/>
            <person name="Andreopoulos W."/>
            <person name="He G."/>
            <person name="Johnson J."/>
            <person name="Barry K.W."/>
            <person name="Grigoriev I.V."/>
            <person name="Nagy L."/>
            <person name="Hibbett D."/>
            <person name="Henrissat B."/>
            <person name="Matheny P.B."/>
            <person name="Labbe J."/>
            <person name="Martin F."/>
        </authorList>
    </citation>
    <scope>NUCLEOTIDE SEQUENCE</scope>
    <source>
        <strain evidence="1">HHB10654</strain>
    </source>
</reference>
<protein>
    <submittedName>
        <fullName evidence="1">Uncharacterized protein</fullName>
    </submittedName>
</protein>